<keyword evidence="4" id="KW-0564">Palmitate</keyword>
<dbReference type="EMBL" id="NRSH01000025">
    <property type="protein sequence ID" value="MBK1726139.1"/>
    <property type="molecule type" value="Genomic_DNA"/>
</dbReference>
<proteinExistence type="inferred from homology"/>
<dbReference type="InterPro" id="IPR009009">
    <property type="entry name" value="RlpA-like_DPBB"/>
</dbReference>
<gene>
    <name evidence="4" type="primary">rlpA</name>
    <name evidence="9" type="ORF">CKO13_03690</name>
</gene>
<protein>
    <recommendedName>
        <fullName evidence="4">Endolytic peptidoglycan transglycosylase RlpA</fullName>
        <ecNumber evidence="4">4.2.2.-</ecNumber>
    </recommendedName>
</protein>
<reference evidence="9 10" key="1">
    <citation type="journal article" date="2020" name="Microorganisms">
        <title>Osmotic Adaptation and Compatible Solute Biosynthesis of Phototrophic Bacteria as Revealed from Genome Analyses.</title>
        <authorList>
            <person name="Imhoff J.F."/>
            <person name="Rahn T."/>
            <person name="Kunzel S."/>
            <person name="Keller A."/>
            <person name="Neulinger S.C."/>
        </authorList>
    </citation>
    <scope>NUCLEOTIDE SEQUENCE [LARGE SCALE GENOMIC DNA]</scope>
    <source>
        <strain evidence="9 10">DSM 15116</strain>
    </source>
</reference>
<dbReference type="PANTHER" id="PTHR34183:SF1">
    <property type="entry name" value="ENDOLYTIC PEPTIDOGLYCAN TRANSGLYCOSYLASE RLPA"/>
    <property type="match status" value="1"/>
</dbReference>
<comment type="subcellular location">
    <subcellularLocation>
        <location evidence="4">Cell membrane</location>
        <topology evidence="4">Lipid-anchor</topology>
    </subcellularLocation>
</comment>
<keyword evidence="10" id="KW-1185">Reference proteome</keyword>
<dbReference type="CDD" id="cd22268">
    <property type="entry name" value="DPBB_RlpA-like"/>
    <property type="match status" value="1"/>
</dbReference>
<dbReference type="Proteomes" id="UP000738126">
    <property type="component" value="Unassembled WGS sequence"/>
</dbReference>
<evidence type="ECO:0000256" key="4">
    <source>
        <dbReference type="HAMAP-Rule" id="MF_02071"/>
    </source>
</evidence>
<keyword evidence="4" id="KW-0472">Membrane</keyword>
<comment type="similarity">
    <text evidence="4 5">Belongs to the RlpA family.</text>
</comment>
<dbReference type="InterPro" id="IPR012997">
    <property type="entry name" value="RplA"/>
</dbReference>
<keyword evidence="4" id="KW-0449">Lipoprotein</keyword>
<dbReference type="EC" id="4.2.2.-" evidence="4"/>
<dbReference type="RefSeq" id="WP_200256937.1">
    <property type="nucleotide sequence ID" value="NZ_NRSH01000025.1"/>
</dbReference>
<dbReference type="Pfam" id="PF05036">
    <property type="entry name" value="SPOR"/>
    <property type="match status" value="1"/>
</dbReference>
<dbReference type="InterPro" id="IPR036680">
    <property type="entry name" value="SPOR-like_sf"/>
</dbReference>
<keyword evidence="4" id="KW-1003">Cell membrane</keyword>
<sequence length="276" mass="29547">MPSAPRLLAVLAALLTGCVSDAPERPAEEVAGTPDAVPRDAPRSRYGNPDSYEALGRTYHVMDSAEGFTQKGLASWYGKKFHGRRTSSGTPYNMYAMTAAHRELPLPTWVEVTNLDNGRQAVVKVNDRGPFVDPEERIIDLSYAAADRLGITVRGTAPVRLRVVETSTPSAAEGQPAAAPSSSAAQAGTAAAAPGPEAVEPLPLYLQAGAFSQRDNAERVRSQARGLGAPVSIEPFEREAETLHRVRLGPLEDLAEADRLRERLRALGIESFLVAP</sequence>
<dbReference type="InterPro" id="IPR036908">
    <property type="entry name" value="RlpA-like_sf"/>
</dbReference>
<evidence type="ECO:0000259" key="8">
    <source>
        <dbReference type="PROSITE" id="PS51724"/>
    </source>
</evidence>
<evidence type="ECO:0000313" key="9">
    <source>
        <dbReference type="EMBL" id="MBK1726139.1"/>
    </source>
</evidence>
<evidence type="ECO:0000256" key="3">
    <source>
        <dbReference type="ARBA" id="ARBA00023316"/>
    </source>
</evidence>
<name>A0ABS1E4K6_9GAMM</name>
<evidence type="ECO:0000313" key="10">
    <source>
        <dbReference type="Proteomes" id="UP000738126"/>
    </source>
</evidence>
<dbReference type="HAMAP" id="MF_02071">
    <property type="entry name" value="RlpA"/>
    <property type="match status" value="1"/>
</dbReference>
<evidence type="ECO:0000256" key="2">
    <source>
        <dbReference type="ARBA" id="ARBA00023239"/>
    </source>
</evidence>
<accession>A0ABS1E4K6</accession>
<feature type="region of interest" description="Disordered" evidence="6">
    <location>
        <begin position="25"/>
        <end position="50"/>
    </location>
</feature>
<keyword evidence="2 4" id="KW-0456">Lyase</keyword>
<feature type="domain" description="SPOR" evidence="8">
    <location>
        <begin position="198"/>
        <end position="276"/>
    </location>
</feature>
<comment type="caution">
    <text evidence="9">The sequence shown here is derived from an EMBL/GenBank/DDBJ whole genome shotgun (WGS) entry which is preliminary data.</text>
</comment>
<dbReference type="InterPro" id="IPR007730">
    <property type="entry name" value="SPOR-like_dom"/>
</dbReference>
<feature type="region of interest" description="Disordered" evidence="6">
    <location>
        <begin position="166"/>
        <end position="195"/>
    </location>
</feature>
<evidence type="ECO:0000256" key="7">
    <source>
        <dbReference type="SAM" id="SignalP"/>
    </source>
</evidence>
<dbReference type="SUPFAM" id="SSF50685">
    <property type="entry name" value="Barwin-like endoglucanases"/>
    <property type="match status" value="1"/>
</dbReference>
<keyword evidence="3 4" id="KW-0961">Cell wall biogenesis/degradation</keyword>
<dbReference type="NCBIfam" id="TIGR00413">
    <property type="entry name" value="rlpA"/>
    <property type="match status" value="1"/>
</dbReference>
<evidence type="ECO:0000256" key="6">
    <source>
        <dbReference type="SAM" id="MobiDB-lite"/>
    </source>
</evidence>
<dbReference type="SUPFAM" id="SSF110997">
    <property type="entry name" value="Sporulation related repeat"/>
    <property type="match status" value="1"/>
</dbReference>
<dbReference type="PROSITE" id="PS51257">
    <property type="entry name" value="PROKAR_LIPOPROTEIN"/>
    <property type="match status" value="1"/>
</dbReference>
<feature type="signal peptide" evidence="7">
    <location>
        <begin position="1"/>
        <end position="22"/>
    </location>
</feature>
<dbReference type="InterPro" id="IPR034718">
    <property type="entry name" value="RlpA"/>
</dbReference>
<feature type="compositionally biased region" description="Low complexity" evidence="6">
    <location>
        <begin position="168"/>
        <end position="195"/>
    </location>
</feature>
<evidence type="ECO:0000256" key="1">
    <source>
        <dbReference type="ARBA" id="ARBA00022729"/>
    </source>
</evidence>
<dbReference type="PANTHER" id="PTHR34183">
    <property type="entry name" value="ENDOLYTIC PEPTIDOGLYCAN TRANSGLYCOSYLASE RLPA"/>
    <property type="match status" value="1"/>
</dbReference>
<evidence type="ECO:0000256" key="5">
    <source>
        <dbReference type="RuleBase" id="RU003495"/>
    </source>
</evidence>
<organism evidence="9 10">
    <name type="scientific">Halorhodospira neutriphila</name>
    <dbReference type="NCBI Taxonomy" id="168379"/>
    <lineage>
        <taxon>Bacteria</taxon>
        <taxon>Pseudomonadati</taxon>
        <taxon>Pseudomonadota</taxon>
        <taxon>Gammaproteobacteria</taxon>
        <taxon>Chromatiales</taxon>
        <taxon>Ectothiorhodospiraceae</taxon>
        <taxon>Halorhodospira</taxon>
    </lineage>
</organism>
<feature type="chain" id="PRO_5045401669" description="Endolytic peptidoglycan transglycosylase RlpA" evidence="7">
    <location>
        <begin position="23"/>
        <end position="276"/>
    </location>
</feature>
<dbReference type="Pfam" id="PF03330">
    <property type="entry name" value="DPBB_1"/>
    <property type="match status" value="1"/>
</dbReference>
<dbReference type="Gene3D" id="3.30.70.1070">
    <property type="entry name" value="Sporulation related repeat"/>
    <property type="match status" value="1"/>
</dbReference>
<comment type="function">
    <text evidence="4">Lytic transglycosylase with a strong preference for naked glycan strands that lack stem peptides.</text>
</comment>
<dbReference type="PROSITE" id="PS51724">
    <property type="entry name" value="SPOR"/>
    <property type="match status" value="1"/>
</dbReference>
<dbReference type="Gene3D" id="2.40.40.10">
    <property type="entry name" value="RlpA-like domain"/>
    <property type="match status" value="1"/>
</dbReference>
<keyword evidence="1 7" id="KW-0732">Signal</keyword>